<dbReference type="EMBL" id="BMCT01000001">
    <property type="protein sequence ID" value="GGF57371.1"/>
    <property type="molecule type" value="Genomic_DNA"/>
</dbReference>
<evidence type="ECO:0000259" key="2">
    <source>
        <dbReference type="Pfam" id="PF07859"/>
    </source>
</evidence>
<dbReference type="Proteomes" id="UP000606044">
    <property type="component" value="Unassembled WGS sequence"/>
</dbReference>
<dbReference type="InterPro" id="IPR050300">
    <property type="entry name" value="GDXG_lipolytic_enzyme"/>
</dbReference>
<dbReference type="SUPFAM" id="SSF53474">
    <property type="entry name" value="alpha/beta-Hydrolases"/>
    <property type="match status" value="1"/>
</dbReference>
<gene>
    <name evidence="3" type="ORF">GCM10007301_16340</name>
</gene>
<accession>A0A917F900</accession>
<evidence type="ECO:0000313" key="3">
    <source>
        <dbReference type="EMBL" id="GGF57371.1"/>
    </source>
</evidence>
<dbReference type="PANTHER" id="PTHR48081:SF8">
    <property type="entry name" value="ALPHA_BETA HYDROLASE FOLD-3 DOMAIN-CONTAINING PROTEIN-RELATED"/>
    <property type="match status" value="1"/>
</dbReference>
<proteinExistence type="predicted"/>
<keyword evidence="1" id="KW-0378">Hydrolase</keyword>
<dbReference type="InterPro" id="IPR029058">
    <property type="entry name" value="AB_hydrolase_fold"/>
</dbReference>
<reference evidence="3" key="1">
    <citation type="journal article" date="2014" name="Int. J. Syst. Evol. Microbiol.">
        <title>Complete genome sequence of Corynebacterium casei LMG S-19264T (=DSM 44701T), isolated from a smear-ripened cheese.</title>
        <authorList>
            <consortium name="US DOE Joint Genome Institute (JGI-PGF)"/>
            <person name="Walter F."/>
            <person name="Albersmeier A."/>
            <person name="Kalinowski J."/>
            <person name="Ruckert C."/>
        </authorList>
    </citation>
    <scope>NUCLEOTIDE SEQUENCE</scope>
    <source>
        <strain evidence="3">CCM 7897</strain>
    </source>
</reference>
<dbReference type="Pfam" id="PF07859">
    <property type="entry name" value="Abhydrolase_3"/>
    <property type="match status" value="1"/>
</dbReference>
<dbReference type="Gene3D" id="3.40.50.1820">
    <property type="entry name" value="alpha/beta hydrolase"/>
    <property type="match status" value="1"/>
</dbReference>
<feature type="domain" description="Alpha/beta hydrolase fold-3" evidence="2">
    <location>
        <begin position="36"/>
        <end position="232"/>
    </location>
</feature>
<dbReference type="AlphaFoldDB" id="A0A917F900"/>
<dbReference type="InterPro" id="IPR013094">
    <property type="entry name" value="AB_hydrolase_3"/>
</dbReference>
<keyword evidence="4" id="KW-1185">Reference proteome</keyword>
<reference evidence="3" key="2">
    <citation type="submission" date="2020-09" db="EMBL/GenBank/DDBJ databases">
        <authorList>
            <person name="Sun Q."/>
            <person name="Sedlacek I."/>
        </authorList>
    </citation>
    <scope>NUCLEOTIDE SEQUENCE</scope>
    <source>
        <strain evidence="3">CCM 7897</strain>
    </source>
</reference>
<organism evidence="3 4">
    <name type="scientific">Azorhizobium oxalatiphilum</name>
    <dbReference type="NCBI Taxonomy" id="980631"/>
    <lineage>
        <taxon>Bacteria</taxon>
        <taxon>Pseudomonadati</taxon>
        <taxon>Pseudomonadota</taxon>
        <taxon>Alphaproteobacteria</taxon>
        <taxon>Hyphomicrobiales</taxon>
        <taxon>Xanthobacteraceae</taxon>
        <taxon>Azorhizobium</taxon>
    </lineage>
</organism>
<sequence length="280" mass="29297">MKPVRTEVSIPDGTAAGMRLRIYPSADARKGAPIAFHLHGGTFVDGSLDCGLTIACMLAQAGATVVSVEYPLACEQPFPHGLKAIYGALEWVFENRTRWGAKKSRVFVAGAEAGGNLAAALALVSRDQQHPPLSGQILLSPMLDACLGTQSLRAAEAGAAGCKWAEGWRTYLGSADKASHPYAAPLGASRLSGIAPALVITSEDDPMRDEALAYVARLKEAGTGAHVHVEPGPTGWPEALSGAEPESRPRDARWIETIRQLFAAFMAAPATFSPASALAG</sequence>
<dbReference type="PANTHER" id="PTHR48081">
    <property type="entry name" value="AB HYDROLASE SUPERFAMILY PROTEIN C4A8.06C"/>
    <property type="match status" value="1"/>
</dbReference>
<evidence type="ECO:0000256" key="1">
    <source>
        <dbReference type="ARBA" id="ARBA00022801"/>
    </source>
</evidence>
<name>A0A917F900_9HYPH</name>
<comment type="caution">
    <text evidence="3">The sequence shown here is derived from an EMBL/GenBank/DDBJ whole genome shotgun (WGS) entry which is preliminary data.</text>
</comment>
<protein>
    <submittedName>
        <fullName evidence="3">Esterase</fullName>
    </submittedName>
</protein>
<dbReference type="GO" id="GO:0016787">
    <property type="term" value="F:hydrolase activity"/>
    <property type="evidence" value="ECO:0007669"/>
    <property type="project" value="UniProtKB-KW"/>
</dbReference>
<dbReference type="RefSeq" id="WP_188577007.1">
    <property type="nucleotide sequence ID" value="NZ_BMCT01000001.1"/>
</dbReference>
<evidence type="ECO:0000313" key="4">
    <source>
        <dbReference type="Proteomes" id="UP000606044"/>
    </source>
</evidence>